<organism evidence="2">
    <name type="scientific">hydrothermal vent metagenome</name>
    <dbReference type="NCBI Taxonomy" id="652676"/>
    <lineage>
        <taxon>unclassified sequences</taxon>
        <taxon>metagenomes</taxon>
        <taxon>ecological metagenomes</taxon>
    </lineage>
</organism>
<evidence type="ECO:0000259" key="1">
    <source>
        <dbReference type="Pfam" id="PF08818"/>
    </source>
</evidence>
<proteinExistence type="predicted"/>
<dbReference type="SUPFAM" id="SSF159888">
    <property type="entry name" value="YdhG-like"/>
    <property type="match status" value="1"/>
</dbReference>
<reference evidence="2" key="1">
    <citation type="submission" date="2018-06" db="EMBL/GenBank/DDBJ databases">
        <authorList>
            <person name="Zhirakovskaya E."/>
        </authorList>
    </citation>
    <scope>NUCLEOTIDE SEQUENCE</scope>
</reference>
<feature type="domain" description="YdhG-like" evidence="1">
    <location>
        <begin position="24"/>
        <end position="123"/>
    </location>
</feature>
<dbReference type="Pfam" id="PF08818">
    <property type="entry name" value="DUF1801"/>
    <property type="match status" value="1"/>
</dbReference>
<dbReference type="AlphaFoldDB" id="A0A3B0W917"/>
<name>A0A3B0W917_9ZZZZ</name>
<accession>A0A3B0W917</accession>
<gene>
    <name evidence="2" type="ORF">MNBD_GAMMA06-792</name>
</gene>
<protein>
    <recommendedName>
        <fullName evidence="1">YdhG-like domain-containing protein</fullName>
    </recommendedName>
</protein>
<sequence>MDKFNNEEVKKIFDAYPDSVCSKMMFLRQLILDTAREIEGIKNIEETLKWGEPGYLTKSGSTIRMDWKKAKPNQYAIYFHCKTKLVDTFKEIYKDKLNFEGNRAIVFDINEKIPVNELKHCIALSLTYHSIKHLPMLGV</sequence>
<dbReference type="EMBL" id="UOFD01000046">
    <property type="protein sequence ID" value="VAW52428.1"/>
    <property type="molecule type" value="Genomic_DNA"/>
</dbReference>
<evidence type="ECO:0000313" key="2">
    <source>
        <dbReference type="EMBL" id="VAW52428.1"/>
    </source>
</evidence>
<dbReference type="InterPro" id="IPR014922">
    <property type="entry name" value="YdhG-like"/>
</dbReference>